<keyword evidence="2" id="KW-0456">Lyase</keyword>
<feature type="domain" description="Dihydroxy-acid/6-phosphogluconate dehydratase N-terminal" evidence="3">
    <location>
        <begin position="1"/>
        <end position="135"/>
    </location>
</feature>
<accession>A0A7R9A0H7</accession>
<dbReference type="InterPro" id="IPR050165">
    <property type="entry name" value="DHAD_IlvD/Edd"/>
</dbReference>
<evidence type="ECO:0000256" key="2">
    <source>
        <dbReference type="ARBA" id="ARBA00023239"/>
    </source>
</evidence>
<dbReference type="PANTHER" id="PTHR21000">
    <property type="entry name" value="DIHYDROXY-ACID DEHYDRATASE DAD"/>
    <property type="match status" value="1"/>
</dbReference>
<dbReference type="SUPFAM" id="SSF52016">
    <property type="entry name" value="LeuD/IlvD-like"/>
    <property type="match status" value="1"/>
</dbReference>
<comment type="similarity">
    <text evidence="1">Belongs to the IlvD/Edd family.</text>
</comment>
<proteinExistence type="inferred from homology"/>
<reference evidence="4" key="1">
    <citation type="submission" date="2020-11" db="EMBL/GenBank/DDBJ databases">
        <authorList>
            <person name="Tran Van P."/>
        </authorList>
    </citation>
    <scope>NUCLEOTIDE SEQUENCE</scope>
</reference>
<protein>
    <recommendedName>
        <fullName evidence="3">Dihydroxy-acid/6-phosphogluconate dehydratase N-terminal domain-containing protein</fullName>
    </recommendedName>
</protein>
<evidence type="ECO:0000259" key="3">
    <source>
        <dbReference type="Pfam" id="PF00920"/>
    </source>
</evidence>
<dbReference type="AlphaFoldDB" id="A0A7R9A0H7"/>
<dbReference type="SUPFAM" id="SSF143975">
    <property type="entry name" value="IlvD/EDD N-terminal domain-like"/>
    <property type="match status" value="1"/>
</dbReference>
<dbReference type="EMBL" id="OB704789">
    <property type="protein sequence ID" value="CAD7238599.1"/>
    <property type="molecule type" value="Genomic_DNA"/>
</dbReference>
<dbReference type="GO" id="GO:0009082">
    <property type="term" value="P:branched-chain amino acid biosynthetic process"/>
    <property type="evidence" value="ECO:0007669"/>
    <property type="project" value="TreeGrafter"/>
</dbReference>
<evidence type="ECO:0000256" key="1">
    <source>
        <dbReference type="ARBA" id="ARBA00006486"/>
    </source>
</evidence>
<dbReference type="InterPro" id="IPR037237">
    <property type="entry name" value="IlvD/EDD_N"/>
</dbReference>
<dbReference type="OrthoDB" id="1294at2759"/>
<dbReference type="GO" id="GO:0004160">
    <property type="term" value="F:dihydroxy-acid dehydratase activity"/>
    <property type="evidence" value="ECO:0007669"/>
    <property type="project" value="TreeGrafter"/>
</dbReference>
<gene>
    <name evidence="4" type="ORF">CTOB1V02_LOCUS16414</name>
</gene>
<sequence length="170" mass="18286">MSSAIEAMGMSLPYSASAPATHPDKLKECAIVGQYIKTIIEKDIKPRDIVTKKAMENACATIIALGGSTNAVLHFLAIAHAYEIDFTLKDIQRISDKTPFIADLKPSGQQVVYPIENPIKKDGHLQMLFGNLAEEGAVAKITGKEGTHFEGPAVVFDDEFSAIKGIAEGK</sequence>
<dbReference type="Gene3D" id="3.50.30.80">
    <property type="entry name" value="IlvD/EDD C-terminal domain-like"/>
    <property type="match status" value="1"/>
</dbReference>
<dbReference type="PANTHER" id="PTHR21000:SF5">
    <property type="entry name" value="DIHYDROXY-ACID DEHYDRATASE, MITOCHONDRIAL"/>
    <property type="match status" value="1"/>
</dbReference>
<organism evidence="4">
    <name type="scientific">Cyprideis torosa</name>
    <dbReference type="NCBI Taxonomy" id="163714"/>
    <lineage>
        <taxon>Eukaryota</taxon>
        <taxon>Metazoa</taxon>
        <taxon>Ecdysozoa</taxon>
        <taxon>Arthropoda</taxon>
        <taxon>Crustacea</taxon>
        <taxon>Oligostraca</taxon>
        <taxon>Ostracoda</taxon>
        <taxon>Podocopa</taxon>
        <taxon>Podocopida</taxon>
        <taxon>Cytherocopina</taxon>
        <taxon>Cytheroidea</taxon>
        <taxon>Cytherideidae</taxon>
        <taxon>Cyprideis</taxon>
    </lineage>
</organism>
<evidence type="ECO:0000313" key="4">
    <source>
        <dbReference type="EMBL" id="CAD7238599.1"/>
    </source>
</evidence>
<feature type="non-terminal residue" evidence="4">
    <location>
        <position position="1"/>
    </location>
</feature>
<name>A0A7R9A0H7_9CRUS</name>
<dbReference type="Pfam" id="PF00920">
    <property type="entry name" value="ILVD_EDD_N"/>
    <property type="match status" value="1"/>
</dbReference>
<dbReference type="InterPro" id="IPR042096">
    <property type="entry name" value="Dihydro-acid_dehy_C"/>
</dbReference>
<dbReference type="InterPro" id="IPR000581">
    <property type="entry name" value="ILV_EDD_N"/>
</dbReference>